<dbReference type="PROSITE" id="PS51257">
    <property type="entry name" value="PROKAR_LIPOPROTEIN"/>
    <property type="match status" value="1"/>
</dbReference>
<evidence type="ECO:0000256" key="3">
    <source>
        <dbReference type="ARBA" id="ARBA00012925"/>
    </source>
</evidence>
<gene>
    <name evidence="9" type="ORF">PRZ03_06540</name>
</gene>
<dbReference type="PANTHER" id="PTHR11002:SF76">
    <property type="entry name" value="CARBONIC ANHYDRASE"/>
    <property type="match status" value="1"/>
</dbReference>
<keyword evidence="6" id="KW-0456">Lyase</keyword>
<name>A0ABT5KB96_9BURK</name>
<comment type="caution">
    <text evidence="9">The sequence shown here is derived from an EMBL/GenBank/DDBJ whole genome shotgun (WGS) entry which is preliminary data.</text>
</comment>
<dbReference type="InterPro" id="IPR036874">
    <property type="entry name" value="Carbonic_anhydrase_sf"/>
</dbReference>
<evidence type="ECO:0000313" key="10">
    <source>
        <dbReference type="Proteomes" id="UP001221189"/>
    </source>
</evidence>
<sequence>MNERRGFLAAAGAIAASSLAACAGQGGASSESRNAGGVCSAFDKSRQEGTSPDQALQMLQDGNARFLSGKSVNCDLLAQVRATASGQAPFAAVVGCIDSRVPPELVFDQQIGDIFAARIAGNFVNTDIIGSLEFATKLAGAKLIVVLGHTECGAIKGAVDDAKLGNLTATLANIRPSVIKIKPVDGPQTSKNKQLVQAVADQNAKDAAAMLSARSEVLRELVSAGQLKIVAAMHDVATGRITWLS</sequence>
<dbReference type="NCBIfam" id="NF011765">
    <property type="entry name" value="PRK15219.1"/>
    <property type="match status" value="1"/>
</dbReference>
<dbReference type="PANTHER" id="PTHR11002">
    <property type="entry name" value="CARBONIC ANHYDRASE"/>
    <property type="match status" value="1"/>
</dbReference>
<dbReference type="EC" id="4.2.1.1" evidence="3"/>
<comment type="cofactor">
    <cofactor evidence="1">
        <name>Zn(2+)</name>
        <dbReference type="ChEBI" id="CHEBI:29105"/>
    </cofactor>
</comment>
<keyword evidence="5" id="KW-0862">Zinc</keyword>
<organism evidence="9 10">
    <name type="scientific">Roseateles albus</name>
    <dbReference type="NCBI Taxonomy" id="2987525"/>
    <lineage>
        <taxon>Bacteria</taxon>
        <taxon>Pseudomonadati</taxon>
        <taxon>Pseudomonadota</taxon>
        <taxon>Betaproteobacteria</taxon>
        <taxon>Burkholderiales</taxon>
        <taxon>Sphaerotilaceae</taxon>
        <taxon>Roseateles</taxon>
    </lineage>
</organism>
<evidence type="ECO:0000256" key="2">
    <source>
        <dbReference type="ARBA" id="ARBA00006217"/>
    </source>
</evidence>
<dbReference type="InterPro" id="IPR001765">
    <property type="entry name" value="Carbonic_anhydrase"/>
</dbReference>
<proteinExistence type="inferred from homology"/>
<dbReference type="CDD" id="cd03378">
    <property type="entry name" value="beta_CA_cladeC"/>
    <property type="match status" value="1"/>
</dbReference>
<comment type="similarity">
    <text evidence="2">Belongs to the beta-class carbonic anhydrase family.</text>
</comment>
<evidence type="ECO:0000256" key="8">
    <source>
        <dbReference type="SAM" id="SignalP"/>
    </source>
</evidence>
<evidence type="ECO:0000256" key="1">
    <source>
        <dbReference type="ARBA" id="ARBA00001947"/>
    </source>
</evidence>
<keyword evidence="4" id="KW-0479">Metal-binding</keyword>
<protein>
    <recommendedName>
        <fullName evidence="3">carbonic anhydrase</fullName>
        <ecNumber evidence="3">4.2.1.1</ecNumber>
    </recommendedName>
</protein>
<dbReference type="InterPro" id="IPR006311">
    <property type="entry name" value="TAT_signal"/>
</dbReference>
<comment type="catalytic activity">
    <reaction evidence="7">
        <text>hydrogencarbonate + H(+) = CO2 + H2O</text>
        <dbReference type="Rhea" id="RHEA:10748"/>
        <dbReference type="ChEBI" id="CHEBI:15377"/>
        <dbReference type="ChEBI" id="CHEBI:15378"/>
        <dbReference type="ChEBI" id="CHEBI:16526"/>
        <dbReference type="ChEBI" id="CHEBI:17544"/>
        <dbReference type="EC" id="4.2.1.1"/>
    </reaction>
</comment>
<evidence type="ECO:0000256" key="6">
    <source>
        <dbReference type="ARBA" id="ARBA00023239"/>
    </source>
</evidence>
<keyword evidence="8" id="KW-0732">Signal</keyword>
<dbReference type="SUPFAM" id="SSF53056">
    <property type="entry name" value="beta-carbonic anhydrase, cab"/>
    <property type="match status" value="1"/>
</dbReference>
<dbReference type="Gene3D" id="3.40.1050.10">
    <property type="entry name" value="Carbonic anhydrase"/>
    <property type="match status" value="1"/>
</dbReference>
<dbReference type="SMART" id="SM00947">
    <property type="entry name" value="Pro_CA"/>
    <property type="match status" value="1"/>
</dbReference>
<evidence type="ECO:0000313" key="9">
    <source>
        <dbReference type="EMBL" id="MDC8771223.1"/>
    </source>
</evidence>
<evidence type="ECO:0000256" key="7">
    <source>
        <dbReference type="ARBA" id="ARBA00048348"/>
    </source>
</evidence>
<dbReference type="PROSITE" id="PS51318">
    <property type="entry name" value="TAT"/>
    <property type="match status" value="1"/>
</dbReference>
<dbReference type="Pfam" id="PF00484">
    <property type="entry name" value="Pro_CA"/>
    <property type="match status" value="1"/>
</dbReference>
<feature type="signal peptide" evidence="8">
    <location>
        <begin position="1"/>
        <end position="23"/>
    </location>
</feature>
<accession>A0ABT5KB96</accession>
<evidence type="ECO:0000256" key="5">
    <source>
        <dbReference type="ARBA" id="ARBA00022833"/>
    </source>
</evidence>
<evidence type="ECO:0000256" key="4">
    <source>
        <dbReference type="ARBA" id="ARBA00022723"/>
    </source>
</evidence>
<keyword evidence="10" id="KW-1185">Reference proteome</keyword>
<dbReference type="Proteomes" id="UP001221189">
    <property type="component" value="Unassembled WGS sequence"/>
</dbReference>
<dbReference type="EMBL" id="JAQQXT010000003">
    <property type="protein sequence ID" value="MDC8771223.1"/>
    <property type="molecule type" value="Genomic_DNA"/>
</dbReference>
<feature type="chain" id="PRO_5046233125" description="carbonic anhydrase" evidence="8">
    <location>
        <begin position="24"/>
        <end position="245"/>
    </location>
</feature>
<dbReference type="RefSeq" id="WP_273599545.1">
    <property type="nucleotide sequence ID" value="NZ_JAQQXT010000003.1"/>
</dbReference>
<reference evidence="9 10" key="1">
    <citation type="submission" date="2022-10" db="EMBL/GenBank/DDBJ databases">
        <title>Paucibacter sp. hw1 Genome sequencing.</title>
        <authorList>
            <person name="Park S."/>
        </authorList>
    </citation>
    <scope>NUCLEOTIDE SEQUENCE [LARGE SCALE GENOMIC DNA]</scope>
    <source>
        <strain evidence="10">hw1</strain>
    </source>
</reference>